<protein>
    <submittedName>
        <fullName evidence="2">DUF5004 domain-containing protein</fullName>
    </submittedName>
</protein>
<organism evidence="2 3">
    <name type="scientific">Hymenobacter jejuensis</name>
    <dbReference type="NCBI Taxonomy" id="2502781"/>
    <lineage>
        <taxon>Bacteria</taxon>
        <taxon>Pseudomonadati</taxon>
        <taxon>Bacteroidota</taxon>
        <taxon>Cytophagia</taxon>
        <taxon>Cytophagales</taxon>
        <taxon>Hymenobacteraceae</taxon>
        <taxon>Hymenobacter</taxon>
    </lineage>
</organism>
<dbReference type="Proteomes" id="UP000305398">
    <property type="component" value="Chromosome"/>
</dbReference>
<gene>
    <name evidence="2" type="ORF">FHG12_16180</name>
</gene>
<dbReference type="EMBL" id="CP040896">
    <property type="protein sequence ID" value="QDA61539.1"/>
    <property type="molecule type" value="Genomic_DNA"/>
</dbReference>
<dbReference type="RefSeq" id="WP_139516713.1">
    <property type="nucleotide sequence ID" value="NZ_CP040896.1"/>
</dbReference>
<name>A0A5B8A2Y5_9BACT</name>
<reference evidence="2 3" key="1">
    <citation type="submission" date="2019-06" db="EMBL/GenBank/DDBJ databases">
        <authorList>
            <person name="Srinivasan S."/>
        </authorList>
    </citation>
    <scope>NUCLEOTIDE SEQUENCE [LARGE SCALE GENOMIC DNA]</scope>
    <source>
        <strain evidence="2 3">17J68-5</strain>
    </source>
</reference>
<feature type="chain" id="PRO_5023056204" evidence="1">
    <location>
        <begin position="18"/>
        <end position="167"/>
    </location>
</feature>
<keyword evidence="1" id="KW-0732">Signal</keyword>
<dbReference type="Pfam" id="PF16395">
    <property type="entry name" value="DUF5004"/>
    <property type="match status" value="1"/>
</dbReference>
<evidence type="ECO:0000256" key="1">
    <source>
        <dbReference type="SAM" id="SignalP"/>
    </source>
</evidence>
<dbReference type="OrthoDB" id="879641at2"/>
<sequence>MKKLPLFLSLAALFSLAACEKETVELKDPGQQSATVNAVQTKSNTLASGSWRLTAMTAASAAEAGKGVVTTDLFFLVKPWLRDNQIQYNADGSYLLDEGTLKATPADPQQLPGTWKLNATGDSLTVTLKGSVRRFGVAELTPTVLRLTQTNAAAEGQASTITSVFTR</sequence>
<accession>A0A5B8A2Y5</accession>
<feature type="signal peptide" evidence="1">
    <location>
        <begin position="1"/>
        <end position="17"/>
    </location>
</feature>
<dbReference type="InterPro" id="IPR032168">
    <property type="entry name" value="DUF5004"/>
</dbReference>
<evidence type="ECO:0000313" key="3">
    <source>
        <dbReference type="Proteomes" id="UP000305398"/>
    </source>
</evidence>
<dbReference type="PROSITE" id="PS51257">
    <property type="entry name" value="PROKAR_LIPOPROTEIN"/>
    <property type="match status" value="1"/>
</dbReference>
<dbReference type="KEGG" id="hyj:FHG12_16180"/>
<proteinExistence type="predicted"/>
<keyword evidence="3" id="KW-1185">Reference proteome</keyword>
<dbReference type="AlphaFoldDB" id="A0A5B8A2Y5"/>
<evidence type="ECO:0000313" key="2">
    <source>
        <dbReference type="EMBL" id="QDA61539.1"/>
    </source>
</evidence>